<dbReference type="Proteomes" id="UP001280156">
    <property type="component" value="Unassembled WGS sequence"/>
</dbReference>
<keyword evidence="2" id="KW-1185">Reference proteome</keyword>
<organism evidence="1 2">
    <name type="scientific">Mesorhizobium humile</name>
    <dbReference type="NCBI Taxonomy" id="3072313"/>
    <lineage>
        <taxon>Bacteria</taxon>
        <taxon>Pseudomonadati</taxon>
        <taxon>Pseudomonadota</taxon>
        <taxon>Alphaproteobacteria</taxon>
        <taxon>Hyphomicrobiales</taxon>
        <taxon>Phyllobacteriaceae</taxon>
        <taxon>Mesorhizobium</taxon>
    </lineage>
</organism>
<dbReference type="EMBL" id="JAVIIV010000010">
    <property type="protein sequence ID" value="MDX8486982.1"/>
    <property type="molecule type" value="Genomic_DNA"/>
</dbReference>
<dbReference type="SUPFAM" id="SSF46689">
    <property type="entry name" value="Homeodomain-like"/>
    <property type="match status" value="1"/>
</dbReference>
<name>A0ABU4YMI3_9HYPH</name>
<proteinExistence type="predicted"/>
<comment type="caution">
    <text evidence="1">The sequence shown here is derived from an EMBL/GenBank/DDBJ whole genome shotgun (WGS) entry which is preliminary data.</text>
</comment>
<gene>
    <name evidence="1" type="ORF">RFM52_17380</name>
</gene>
<dbReference type="RefSeq" id="WP_320296558.1">
    <property type="nucleotide sequence ID" value="NZ_JAVIIU010000007.1"/>
</dbReference>
<protein>
    <submittedName>
        <fullName evidence="1">Transposase</fullName>
    </submittedName>
</protein>
<reference evidence="1 2" key="1">
    <citation type="submission" date="2023-08" db="EMBL/GenBank/DDBJ databases">
        <title>Implementing the SeqCode for naming new Mesorhizobium species isolated from Vachellia karroo root nodules.</title>
        <authorList>
            <person name="Van Lill M."/>
        </authorList>
    </citation>
    <scope>NUCLEOTIDE SEQUENCE [LARGE SCALE GENOMIC DNA]</scope>
    <source>
        <strain evidence="1 2">VK2B</strain>
    </source>
</reference>
<dbReference type="Gene3D" id="1.10.10.10">
    <property type="entry name" value="Winged helix-like DNA-binding domain superfamily/Winged helix DNA-binding domain"/>
    <property type="match status" value="1"/>
</dbReference>
<dbReference type="InterPro" id="IPR036388">
    <property type="entry name" value="WH-like_DNA-bd_sf"/>
</dbReference>
<accession>A0ABU4YMI3</accession>
<dbReference type="InterPro" id="IPR009057">
    <property type="entry name" value="Homeodomain-like_sf"/>
</dbReference>
<sequence>MGKPLPMALRKRVAAFVDEGNSNREASRHFRVSPKFVNDLMKLRAERGSLEPRRQGHGTGGGKLAAHADFVCQRMAENGDLTLDELCVELDGRGVTVHRSNVARLLHRLGLSHKKDTLGERAPASRHPAGARALDRAAQTVLRQGLDAPRLH</sequence>
<evidence type="ECO:0000313" key="1">
    <source>
        <dbReference type="EMBL" id="MDX8486982.1"/>
    </source>
</evidence>
<evidence type="ECO:0000313" key="2">
    <source>
        <dbReference type="Proteomes" id="UP001280156"/>
    </source>
</evidence>